<dbReference type="EC" id="3.4.24.-" evidence="9"/>
<dbReference type="Gene3D" id="1.10.1370.40">
    <property type="match status" value="1"/>
</dbReference>
<name>A0AAU7JGW2_9HYPH</name>
<keyword evidence="6 7" id="KW-0482">Metalloprotease</keyword>
<dbReference type="CDD" id="cd06456">
    <property type="entry name" value="M3A_DCP"/>
    <property type="match status" value="1"/>
</dbReference>
<dbReference type="Gene3D" id="3.40.390.10">
    <property type="entry name" value="Collagenase (Catalytic Domain)"/>
    <property type="match status" value="1"/>
</dbReference>
<evidence type="ECO:0000256" key="4">
    <source>
        <dbReference type="ARBA" id="ARBA00022801"/>
    </source>
</evidence>
<evidence type="ECO:0000259" key="8">
    <source>
        <dbReference type="Pfam" id="PF01432"/>
    </source>
</evidence>
<dbReference type="Gene3D" id="1.10.1370.10">
    <property type="entry name" value="Neurolysin, domain 3"/>
    <property type="match status" value="1"/>
</dbReference>
<dbReference type="InterPro" id="IPR001567">
    <property type="entry name" value="Pept_M3A_M3B_dom"/>
</dbReference>
<keyword evidence="5 7" id="KW-0862">Zinc</keyword>
<organism evidence="9">
    <name type="scientific">Alsobacter sp. KACC 23698</name>
    <dbReference type="NCBI Taxonomy" id="3149229"/>
    <lineage>
        <taxon>Bacteria</taxon>
        <taxon>Pseudomonadati</taxon>
        <taxon>Pseudomonadota</taxon>
        <taxon>Alphaproteobacteria</taxon>
        <taxon>Hyphomicrobiales</taxon>
        <taxon>Alsobacteraceae</taxon>
        <taxon>Alsobacter</taxon>
    </lineage>
</organism>
<dbReference type="GO" id="GO:0004222">
    <property type="term" value="F:metalloendopeptidase activity"/>
    <property type="evidence" value="ECO:0007669"/>
    <property type="project" value="InterPro"/>
</dbReference>
<comment type="similarity">
    <text evidence="1 7">Belongs to the peptidase M3 family.</text>
</comment>
<dbReference type="GO" id="GO:0005829">
    <property type="term" value="C:cytosol"/>
    <property type="evidence" value="ECO:0007669"/>
    <property type="project" value="TreeGrafter"/>
</dbReference>
<dbReference type="FunFam" id="3.40.390.10:FF:000009">
    <property type="entry name" value="Oligopeptidase A"/>
    <property type="match status" value="1"/>
</dbReference>
<dbReference type="InterPro" id="IPR034005">
    <property type="entry name" value="M3A_DCP"/>
</dbReference>
<evidence type="ECO:0000313" key="9">
    <source>
        <dbReference type="EMBL" id="XBO39447.1"/>
    </source>
</evidence>
<dbReference type="AlphaFoldDB" id="A0AAU7JGW2"/>
<dbReference type="GO" id="GO:0046872">
    <property type="term" value="F:metal ion binding"/>
    <property type="evidence" value="ECO:0007669"/>
    <property type="project" value="UniProtKB-UniRule"/>
</dbReference>
<accession>A0AAU7JGW2</accession>
<keyword evidence="2 7" id="KW-0645">Protease</keyword>
<dbReference type="PANTHER" id="PTHR43660:SF1">
    <property type="entry name" value="DIPEPTIDYL CARBOXYPEPTIDASE"/>
    <property type="match status" value="1"/>
</dbReference>
<evidence type="ECO:0000256" key="2">
    <source>
        <dbReference type="ARBA" id="ARBA00022670"/>
    </source>
</evidence>
<feature type="domain" description="Peptidase M3A/M3B catalytic" evidence="8">
    <location>
        <begin position="239"/>
        <end position="687"/>
    </location>
</feature>
<dbReference type="RefSeq" id="WP_406856290.1">
    <property type="nucleotide sequence ID" value="NZ_CP157484.1"/>
</dbReference>
<dbReference type="Pfam" id="PF01432">
    <property type="entry name" value="Peptidase_M3"/>
    <property type="match status" value="1"/>
</dbReference>
<sequence length="701" mass="77614">MSGTAATGGSQGDNPLLQAWTTPFQLPPFDLIRAEHFRPAFEAALARNKAEIDAIAHDPAEPSFANTIEALERSGELLDRVGGVFWNLTGAHTNPELQGVEREMSPRLAKHYSDIAMNAALFGRIEALHARIDELGLSDEQRRVLELSHKQFVRAGARLQGPARARLADIVERLATLGTQFSQNVLADESGYRLPLETQEDRAGLPDWLIASALRAGEEAGRPGVPVITLSRSSIEPFLQFSTNRALREKAFEAWTRRGEMGGATDNRAIVAETLKLRAERARLLGYPTFAAYKLDNTMAKTPAAVQDLLDRVWVHAKGRAAEERSDLEDMVRQEGGNFAIGPHDWRHYAAKVRKAKHDLDEAELKPYLQLEKMIEAAFDTATRLFGVRFVALPDAPVYHPDVRAWEVLDEAGQHVAVFLGDYFARPSKRSGAWMSAYRGQEKLTGDVRPVIVNVMNFSKGAEGEPTLLSFDDARTLFHEFGHGLHGMLSDVTYPSISGTSVSRDFVEFPSQLYEHWLMQPEVLRRFAVHAGTGEPMPEELLQRVLAARNFNQGFATVEYASSALVDLAFHSLEDVEGVEPIAFERSVLERIGMPQEIVMRHRTPHFSHVFAGDGYSSGYYSYLWSEVLDADGFAAFEEAGDVFAPGVAERLKQFVYSAGGRQDPADAYRAFRGRDPEVQALLRKRGFLGDGDAPAPAGDA</sequence>
<dbReference type="SUPFAM" id="SSF55486">
    <property type="entry name" value="Metalloproteases ('zincins'), catalytic domain"/>
    <property type="match status" value="1"/>
</dbReference>
<protein>
    <submittedName>
        <fullName evidence="9">M3 family metallopeptidase</fullName>
        <ecNumber evidence="9">3.4.24.-</ecNumber>
    </submittedName>
</protein>
<evidence type="ECO:0000256" key="5">
    <source>
        <dbReference type="ARBA" id="ARBA00022833"/>
    </source>
</evidence>
<dbReference type="GO" id="GO:0006508">
    <property type="term" value="P:proteolysis"/>
    <property type="evidence" value="ECO:0007669"/>
    <property type="project" value="UniProtKB-KW"/>
</dbReference>
<dbReference type="InterPro" id="IPR024079">
    <property type="entry name" value="MetalloPept_cat_dom_sf"/>
</dbReference>
<evidence type="ECO:0000256" key="7">
    <source>
        <dbReference type="RuleBase" id="RU003435"/>
    </source>
</evidence>
<dbReference type="InterPro" id="IPR045090">
    <property type="entry name" value="Pept_M3A_M3B"/>
</dbReference>
<dbReference type="PANTHER" id="PTHR43660">
    <property type="entry name" value="DIPEPTIDYL CARBOXYPEPTIDASE"/>
    <property type="match status" value="1"/>
</dbReference>
<reference evidence="9" key="1">
    <citation type="submission" date="2024-05" db="EMBL/GenBank/DDBJ databases">
        <authorList>
            <person name="Kim S."/>
            <person name="Heo J."/>
            <person name="Choi H."/>
            <person name="Choi Y."/>
            <person name="Kwon S.-W."/>
            <person name="Kim Y."/>
        </authorList>
    </citation>
    <scope>NUCLEOTIDE SEQUENCE</scope>
    <source>
        <strain evidence="9">KACC 23698</strain>
    </source>
</reference>
<proteinExistence type="inferred from homology"/>
<evidence type="ECO:0000256" key="3">
    <source>
        <dbReference type="ARBA" id="ARBA00022723"/>
    </source>
</evidence>
<gene>
    <name evidence="9" type="ORF">ABEG18_01270</name>
</gene>
<evidence type="ECO:0000256" key="1">
    <source>
        <dbReference type="ARBA" id="ARBA00006040"/>
    </source>
</evidence>
<dbReference type="GO" id="GO:0004180">
    <property type="term" value="F:carboxypeptidase activity"/>
    <property type="evidence" value="ECO:0007669"/>
    <property type="project" value="TreeGrafter"/>
</dbReference>
<keyword evidence="3 7" id="KW-0479">Metal-binding</keyword>
<evidence type="ECO:0000256" key="6">
    <source>
        <dbReference type="ARBA" id="ARBA00023049"/>
    </source>
</evidence>
<keyword evidence="4 7" id="KW-0378">Hydrolase</keyword>
<dbReference type="InterPro" id="IPR024077">
    <property type="entry name" value="Neurolysin/TOP_dom2"/>
</dbReference>
<dbReference type="EMBL" id="CP157484">
    <property type="protein sequence ID" value="XBO39447.1"/>
    <property type="molecule type" value="Genomic_DNA"/>
</dbReference>
<comment type="cofactor">
    <cofactor evidence="7">
        <name>Zn(2+)</name>
        <dbReference type="ChEBI" id="CHEBI:29105"/>
    </cofactor>
    <text evidence="7">Binds 1 zinc ion.</text>
</comment>